<dbReference type="Proteomes" id="UP001060085">
    <property type="component" value="Linkage Group LG08"/>
</dbReference>
<evidence type="ECO:0000313" key="2">
    <source>
        <dbReference type="Proteomes" id="UP001060085"/>
    </source>
</evidence>
<protein>
    <submittedName>
        <fullName evidence="1">Uncharacterized protein</fullName>
    </submittedName>
</protein>
<keyword evidence="2" id="KW-1185">Reference proteome</keyword>
<comment type="caution">
    <text evidence="1">The sequence shown here is derived from an EMBL/GenBank/DDBJ whole genome shotgun (WGS) entry which is preliminary data.</text>
</comment>
<sequence length="286" mass="32097">MRSLITVSIETTSIDTSLIGITPTADVPVESIPPPTDQAPIEELCAISKIPESAIDDTQLGNADLPFHTPMMSKPKNPRLLKDDFQPILAEYAKSKRFYESSCVQNFDLLKSRGFVVETSFLGQSLIDHGLFELLVNPKLLNCTKYSKRYNESLVREFHANMDESIVDMEPRAICILEIQTHSDIDGIGWKDDIDLDMVIGDWTDDSAIWGYMLGTSKPISMGQLQRAAELQRQEAIAPSVEEPYYVDITQFKTFNRGLLLSAVMSANCKPRLLLLKPHRSDFVIV</sequence>
<evidence type="ECO:0000313" key="1">
    <source>
        <dbReference type="EMBL" id="KAI5649910.1"/>
    </source>
</evidence>
<dbReference type="EMBL" id="CM044708">
    <property type="protein sequence ID" value="KAI5649910.1"/>
    <property type="molecule type" value="Genomic_DNA"/>
</dbReference>
<proteinExistence type="predicted"/>
<gene>
    <name evidence="1" type="ORF">M9H77_35915</name>
</gene>
<reference evidence="2" key="1">
    <citation type="journal article" date="2023" name="Nat. Plants">
        <title>Single-cell RNA sequencing provides a high-resolution roadmap for understanding the multicellular compartmentation of specialized metabolism.</title>
        <authorList>
            <person name="Sun S."/>
            <person name="Shen X."/>
            <person name="Li Y."/>
            <person name="Li Y."/>
            <person name="Wang S."/>
            <person name="Li R."/>
            <person name="Zhang H."/>
            <person name="Shen G."/>
            <person name="Guo B."/>
            <person name="Wei J."/>
            <person name="Xu J."/>
            <person name="St-Pierre B."/>
            <person name="Chen S."/>
            <person name="Sun C."/>
        </authorList>
    </citation>
    <scope>NUCLEOTIDE SEQUENCE [LARGE SCALE GENOMIC DNA]</scope>
</reference>
<accession>A0ACB9ZQN2</accession>
<organism evidence="1 2">
    <name type="scientific">Catharanthus roseus</name>
    <name type="common">Madagascar periwinkle</name>
    <name type="synonym">Vinca rosea</name>
    <dbReference type="NCBI Taxonomy" id="4058"/>
    <lineage>
        <taxon>Eukaryota</taxon>
        <taxon>Viridiplantae</taxon>
        <taxon>Streptophyta</taxon>
        <taxon>Embryophyta</taxon>
        <taxon>Tracheophyta</taxon>
        <taxon>Spermatophyta</taxon>
        <taxon>Magnoliopsida</taxon>
        <taxon>eudicotyledons</taxon>
        <taxon>Gunneridae</taxon>
        <taxon>Pentapetalae</taxon>
        <taxon>asterids</taxon>
        <taxon>lamiids</taxon>
        <taxon>Gentianales</taxon>
        <taxon>Apocynaceae</taxon>
        <taxon>Rauvolfioideae</taxon>
        <taxon>Vinceae</taxon>
        <taxon>Catharanthinae</taxon>
        <taxon>Catharanthus</taxon>
    </lineage>
</organism>
<name>A0ACB9ZQN2_CATRO</name>